<dbReference type="EMBL" id="CH473985">
    <property type="protein sequence ID" value="EDL95022.1"/>
    <property type="molecule type" value="Genomic_DNA"/>
</dbReference>
<reference evidence="2" key="1">
    <citation type="submission" date="2005-09" db="EMBL/GenBank/DDBJ databases">
        <authorList>
            <person name="Mural R.J."/>
            <person name="Li P.W."/>
            <person name="Adams M.D."/>
            <person name="Amanatides P.G."/>
            <person name="Baden-Tillson H."/>
            <person name="Barnstead M."/>
            <person name="Chin S.H."/>
            <person name="Dew I."/>
            <person name="Evans C.A."/>
            <person name="Ferriera S."/>
            <person name="Flanigan M."/>
            <person name="Fosler C."/>
            <person name="Glodek A."/>
            <person name="Gu Z."/>
            <person name="Holt R.A."/>
            <person name="Jennings D."/>
            <person name="Kraft C.L."/>
            <person name="Lu F."/>
            <person name="Nguyen T."/>
            <person name="Nusskern D.R."/>
            <person name="Pfannkoch C.M."/>
            <person name="Sitter C."/>
            <person name="Sutton G.G."/>
            <person name="Venter J.C."/>
            <person name="Wang Z."/>
            <person name="Woodage T."/>
            <person name="Zheng X.H."/>
            <person name="Zhong F."/>
        </authorList>
    </citation>
    <scope>NUCLEOTIDE SEQUENCE [LARGE SCALE GENOMIC DNA]</scope>
    <source>
        <strain>BN</strain>
        <strain evidence="2">Sprague-Dawley</strain>
    </source>
</reference>
<proteinExistence type="predicted"/>
<sequence length="21" mass="2598">MRLSKFPFFLFYEANVPYSIK</sequence>
<evidence type="ECO:0000313" key="2">
    <source>
        <dbReference type="Proteomes" id="UP000234681"/>
    </source>
</evidence>
<dbReference type="AlphaFoldDB" id="A6JH16"/>
<accession>A6JH16</accession>
<dbReference type="Proteomes" id="UP000234681">
    <property type="component" value="Chromosome 13"/>
</dbReference>
<name>A6JH16_RAT</name>
<evidence type="ECO:0000313" key="1">
    <source>
        <dbReference type="EMBL" id="EDL95022.1"/>
    </source>
</evidence>
<gene>
    <name evidence="1" type="ORF">rCG_20253</name>
</gene>
<protein>
    <submittedName>
        <fullName evidence="1">RCG20253</fullName>
    </submittedName>
</protein>
<organism evidence="1 2">
    <name type="scientific">Rattus norvegicus</name>
    <name type="common">Rat</name>
    <dbReference type="NCBI Taxonomy" id="10116"/>
    <lineage>
        <taxon>Eukaryota</taxon>
        <taxon>Metazoa</taxon>
        <taxon>Chordata</taxon>
        <taxon>Craniata</taxon>
        <taxon>Vertebrata</taxon>
        <taxon>Euteleostomi</taxon>
        <taxon>Mammalia</taxon>
        <taxon>Eutheria</taxon>
        <taxon>Euarchontoglires</taxon>
        <taxon>Glires</taxon>
        <taxon>Rodentia</taxon>
        <taxon>Myomorpha</taxon>
        <taxon>Muroidea</taxon>
        <taxon>Muridae</taxon>
        <taxon>Murinae</taxon>
        <taxon>Rattus</taxon>
    </lineage>
</organism>